<dbReference type="PRINTS" id="PR00072">
    <property type="entry name" value="MALOXRDTASE"/>
</dbReference>
<dbReference type="GO" id="GO:0006108">
    <property type="term" value="P:malate metabolic process"/>
    <property type="evidence" value="ECO:0007669"/>
    <property type="project" value="TreeGrafter"/>
</dbReference>
<feature type="binding site" evidence="4">
    <location>
        <position position="225"/>
    </location>
    <ligand>
        <name>(S)-malate</name>
        <dbReference type="ChEBI" id="CHEBI:15589"/>
    </ligand>
</feature>
<dbReference type="SUPFAM" id="SSF51735">
    <property type="entry name" value="NAD(P)-binding Rossmann-fold domains"/>
    <property type="match status" value="1"/>
</dbReference>
<dbReference type="Pfam" id="PF03949">
    <property type="entry name" value="Malic_M"/>
    <property type="match status" value="1"/>
</dbReference>
<comment type="caution">
    <text evidence="9">The sequence shown here is derived from an EMBL/GenBank/DDBJ whole genome shotgun (WGS) entry which is preliminary data.</text>
</comment>
<feature type="binding site" evidence="5">
    <location>
        <position position="339"/>
    </location>
    <ligand>
        <name>a divalent metal cation</name>
        <dbReference type="ChEBI" id="CHEBI:60240"/>
    </ligand>
</feature>
<evidence type="ECO:0000259" key="7">
    <source>
        <dbReference type="SMART" id="SM00919"/>
    </source>
</evidence>
<comment type="similarity">
    <text evidence="2 6">Belongs to the malic enzymes family.</text>
</comment>
<dbReference type="GO" id="GO:0004473">
    <property type="term" value="F:malate dehydrogenase (decarboxylating) (NADP+) activity"/>
    <property type="evidence" value="ECO:0007669"/>
    <property type="project" value="TreeGrafter"/>
</dbReference>
<dbReference type="PANTHER" id="PTHR23406">
    <property type="entry name" value="MALIC ENZYME-RELATED"/>
    <property type="match status" value="1"/>
</dbReference>
<comment type="cofactor">
    <cofactor evidence="5">
        <name>Mg(2+)</name>
        <dbReference type="ChEBI" id="CHEBI:18420"/>
    </cofactor>
    <cofactor evidence="5">
        <name>Mn(2+)</name>
        <dbReference type="ChEBI" id="CHEBI:29035"/>
    </cofactor>
    <text evidence="5">Divalent metal cations. Prefers magnesium or manganese.</text>
</comment>
<dbReference type="InterPro" id="IPR037062">
    <property type="entry name" value="Malic_N_dom_sf"/>
</dbReference>
<dbReference type="Gene3D" id="3.40.50.720">
    <property type="entry name" value="NAD(P)-binding Rossmann-like Domain"/>
    <property type="match status" value="1"/>
</dbReference>
<proteinExistence type="inferred from homology"/>
<dbReference type="PIRSF" id="PIRSF000106">
    <property type="entry name" value="ME"/>
    <property type="match status" value="1"/>
</dbReference>
<dbReference type="SUPFAM" id="SSF53223">
    <property type="entry name" value="Aminoacid dehydrogenase-like, N-terminal domain"/>
    <property type="match status" value="1"/>
</dbReference>
<keyword evidence="3 5" id="KW-0479">Metal-binding</keyword>
<keyword evidence="10" id="KW-1185">Reference proteome</keyword>
<dbReference type="NCBIfam" id="NF010052">
    <property type="entry name" value="PRK13529.1"/>
    <property type="match status" value="1"/>
</dbReference>
<evidence type="ECO:0000256" key="6">
    <source>
        <dbReference type="RuleBase" id="RU003426"/>
    </source>
</evidence>
<dbReference type="GO" id="GO:0009507">
    <property type="term" value="C:chloroplast"/>
    <property type="evidence" value="ECO:0007669"/>
    <property type="project" value="TreeGrafter"/>
</dbReference>
<feature type="domain" description="Malic enzyme N-terminal" evidence="8">
    <location>
        <begin position="148"/>
        <end position="330"/>
    </location>
</feature>
<evidence type="ECO:0000259" key="8">
    <source>
        <dbReference type="SMART" id="SM01274"/>
    </source>
</evidence>
<evidence type="ECO:0000256" key="5">
    <source>
        <dbReference type="PIRSR" id="PIRSR000106-3"/>
    </source>
</evidence>
<sequence length="634" mass="69773">MALQRIRSLSALSKLGLGKHFPGQEACARVVLCIQSGVISEGRRTSSSFSHGGSGHPPEYADPADLPGIPWVRSVLSGCDIMRNPKYNKGKRHSRCLAFSEEERERLYLRGLLPPAVLSQEVQAERALINIRSKPNDLEKHTYLSSLQERNESLFYYVLANNIEELLPVVHMPTVSHYCQLYGLMFRSLPRSLFISMRDKGRVYSLLKNWPERRVKAICLTDGERVGYLGDLGVQAVGVPISKLALYSACAGIPPNMCLPVCIDAGTDNKELLQSQFYVGSKHERVRGDAYYELLDEFITAAQRRFGNTVLVHFEDMAHQNLDRLLSQYRGSLACFSDDVQGTAAVVLAGILAAQPLTRRSLAEHDIMIAGDSAAGTAIAELLAEAIARPSRRGGGTIVDARRRVWLVDSRGVITRSRADAEALPDHVLPYCHDGPSHPDIKAAVAALKPSVLIGISEGSQGITFCQDVCQRLATAHERPILMPLSLSEPEVRAEDAYEWTQGRAIFADRKRRDPSSSSITLSDGQEFQPSCVETAYLFPGIGLGCIVSRANRLRNEAFIAAAEALAALVTDEHRAKGQILPGLRDIRDISARVACAVAKKAYETGVATALPKPHDVLTAVRASMYRQTYRRYR</sequence>
<name>A0AAV1HWP6_9CHLO</name>
<organism evidence="9 10">
    <name type="scientific">Coccomyxa viridis</name>
    <dbReference type="NCBI Taxonomy" id="1274662"/>
    <lineage>
        <taxon>Eukaryota</taxon>
        <taxon>Viridiplantae</taxon>
        <taxon>Chlorophyta</taxon>
        <taxon>core chlorophytes</taxon>
        <taxon>Trebouxiophyceae</taxon>
        <taxon>Trebouxiophyceae incertae sedis</taxon>
        <taxon>Coccomyxaceae</taxon>
        <taxon>Coccomyxa</taxon>
    </lineage>
</organism>
<evidence type="ECO:0000313" key="10">
    <source>
        <dbReference type="Proteomes" id="UP001314263"/>
    </source>
</evidence>
<dbReference type="SMART" id="SM00919">
    <property type="entry name" value="Malic_M"/>
    <property type="match status" value="1"/>
</dbReference>
<evidence type="ECO:0000256" key="3">
    <source>
        <dbReference type="ARBA" id="ARBA00022723"/>
    </source>
</evidence>
<feature type="binding site" evidence="5">
    <location>
        <position position="315"/>
    </location>
    <ligand>
        <name>a divalent metal cation</name>
        <dbReference type="ChEBI" id="CHEBI:60240"/>
    </ligand>
</feature>
<dbReference type="InterPro" id="IPR046346">
    <property type="entry name" value="Aminoacid_DH-like_N_sf"/>
</dbReference>
<feature type="binding site" evidence="5">
    <location>
        <position position="316"/>
    </location>
    <ligand>
        <name>a divalent metal cation</name>
        <dbReference type="ChEBI" id="CHEBI:60240"/>
    </ligand>
</feature>
<dbReference type="EMBL" id="CAUYUE010000003">
    <property type="protein sequence ID" value="CAK0753404.1"/>
    <property type="molecule type" value="Genomic_DNA"/>
</dbReference>
<dbReference type="InterPro" id="IPR001891">
    <property type="entry name" value="Malic_OxRdtase"/>
</dbReference>
<dbReference type="Pfam" id="PF00390">
    <property type="entry name" value="malic"/>
    <property type="match status" value="1"/>
</dbReference>
<dbReference type="GO" id="GO:0046872">
    <property type="term" value="F:metal ion binding"/>
    <property type="evidence" value="ECO:0007669"/>
    <property type="project" value="UniProtKB-KW"/>
</dbReference>
<dbReference type="InterPro" id="IPR012301">
    <property type="entry name" value="Malic_N_dom"/>
</dbReference>
<dbReference type="Gene3D" id="3.40.50.10380">
    <property type="entry name" value="Malic enzyme, N-terminal domain"/>
    <property type="match status" value="1"/>
</dbReference>
<dbReference type="AlphaFoldDB" id="A0AAV1HWP6"/>
<evidence type="ECO:0000313" key="9">
    <source>
        <dbReference type="EMBL" id="CAK0753404.1"/>
    </source>
</evidence>
<dbReference type="PANTHER" id="PTHR23406:SF90">
    <property type="entry name" value="MALIC ENZYME-RELATED"/>
    <property type="match status" value="1"/>
</dbReference>
<reference evidence="9 10" key="1">
    <citation type="submission" date="2023-10" db="EMBL/GenBank/DDBJ databases">
        <authorList>
            <person name="Maclean D."/>
            <person name="Macfadyen A."/>
        </authorList>
    </citation>
    <scope>NUCLEOTIDE SEQUENCE [LARGE SCALE GENOMIC DNA]</scope>
</reference>
<evidence type="ECO:0000256" key="4">
    <source>
        <dbReference type="PIRSR" id="PIRSR000106-2"/>
    </source>
</evidence>
<evidence type="ECO:0000256" key="1">
    <source>
        <dbReference type="ARBA" id="ARBA00001936"/>
    </source>
</evidence>
<dbReference type="InterPro" id="IPR036291">
    <property type="entry name" value="NAD(P)-bd_dom_sf"/>
</dbReference>
<comment type="cofactor">
    <cofactor evidence="1">
        <name>Mn(2+)</name>
        <dbReference type="ChEBI" id="CHEBI:29035"/>
    </cofactor>
</comment>
<evidence type="ECO:0000256" key="2">
    <source>
        <dbReference type="ARBA" id="ARBA00008785"/>
    </source>
</evidence>
<dbReference type="InterPro" id="IPR012302">
    <property type="entry name" value="Malic_NAD-bd"/>
</dbReference>
<protein>
    <recommendedName>
        <fullName evidence="6">Malic enzyme</fullName>
    </recommendedName>
</protein>
<dbReference type="GO" id="GO:0051287">
    <property type="term" value="F:NAD binding"/>
    <property type="evidence" value="ECO:0007669"/>
    <property type="project" value="InterPro"/>
</dbReference>
<accession>A0AAV1HWP6</accession>
<dbReference type="Proteomes" id="UP001314263">
    <property type="component" value="Unassembled WGS sequence"/>
</dbReference>
<dbReference type="SMART" id="SM01274">
    <property type="entry name" value="malic"/>
    <property type="match status" value="1"/>
</dbReference>
<gene>
    <name evidence="9" type="ORF">CVIRNUC_002218</name>
</gene>
<feature type="domain" description="Malic enzyme NAD-binding" evidence="7">
    <location>
        <begin position="340"/>
        <end position="603"/>
    </location>
</feature>
<dbReference type="PROSITE" id="PS00331">
    <property type="entry name" value="MALIC_ENZYMES"/>
    <property type="match status" value="1"/>
</dbReference>
<keyword evidence="6" id="KW-0560">Oxidoreductase</keyword>
<dbReference type="InterPro" id="IPR015884">
    <property type="entry name" value="Malic_enzyme_CS"/>
</dbReference>